<organism evidence="1 2">
    <name type="scientific">Aliiroseovarius crassostreae</name>
    <dbReference type="NCBI Taxonomy" id="154981"/>
    <lineage>
        <taxon>Bacteria</taxon>
        <taxon>Pseudomonadati</taxon>
        <taxon>Pseudomonadota</taxon>
        <taxon>Alphaproteobacteria</taxon>
        <taxon>Rhodobacterales</taxon>
        <taxon>Paracoccaceae</taxon>
        <taxon>Aliiroseovarius</taxon>
    </lineage>
</organism>
<dbReference type="AlphaFoldDB" id="A0A9Q9H7A6"/>
<dbReference type="PANTHER" id="PTHR30087">
    <property type="entry name" value="INNER MEMBRANE PROTEIN"/>
    <property type="match status" value="1"/>
</dbReference>
<dbReference type="PANTHER" id="PTHR30087:SF1">
    <property type="entry name" value="HYPOTHETICAL CYTOSOLIC PROTEIN"/>
    <property type="match status" value="1"/>
</dbReference>
<accession>A0A9Q9H7A6</accession>
<name>A0A9Q9H7A6_9RHOB</name>
<evidence type="ECO:0000313" key="2">
    <source>
        <dbReference type="Proteomes" id="UP001057991"/>
    </source>
</evidence>
<dbReference type="RefSeq" id="WP_259805801.1">
    <property type="nucleotide sequence ID" value="NZ_CP080776.1"/>
</dbReference>
<reference evidence="1" key="1">
    <citation type="submission" date="2021-08" db="EMBL/GenBank/DDBJ databases">
        <authorList>
            <person name="Nwanade C."/>
            <person name="Wang M."/>
            <person name="Masoudi A."/>
            <person name="Yu Z."/>
            <person name="Liu J."/>
        </authorList>
    </citation>
    <scope>NUCLEOTIDE SEQUENCE</scope>
    <source>
        <strain evidence="1">S056</strain>
    </source>
</reference>
<dbReference type="InterPro" id="IPR007553">
    <property type="entry name" value="2-thiour_desulf"/>
</dbReference>
<dbReference type="Proteomes" id="UP001057991">
    <property type="component" value="Chromosome"/>
</dbReference>
<proteinExistence type="predicted"/>
<dbReference type="Pfam" id="PF04463">
    <property type="entry name" value="2-thiour_desulf"/>
    <property type="match status" value="1"/>
</dbReference>
<protein>
    <submittedName>
        <fullName evidence="1">DUF523 domain-containing protein</fullName>
    </submittedName>
</protein>
<sequence length="165" mass="17331">MSKRTRVLISACLLGQKVRYDGEAKTLPGDPLPHLERLAELIPFCPELAGGLPVPRSPAEIEPGFCGDDVLAGRARVLDLSGEDVTAAFIEGADKAVTFALAQNCTHALLTEASPSCGSRVLYSGHHDGQKRAGHGVTTSALRLAGIAVFSPDELEDLCLALGRS</sequence>
<evidence type="ECO:0000313" key="1">
    <source>
        <dbReference type="EMBL" id="UWP94899.1"/>
    </source>
</evidence>
<dbReference type="EMBL" id="CP080776">
    <property type="protein sequence ID" value="UWP94899.1"/>
    <property type="molecule type" value="Genomic_DNA"/>
</dbReference>
<gene>
    <name evidence="1" type="ORF">K3X48_11890</name>
</gene>